<evidence type="ECO:0000259" key="6">
    <source>
        <dbReference type="PROSITE" id="PS50888"/>
    </source>
</evidence>
<evidence type="ECO:0000256" key="2">
    <source>
        <dbReference type="ARBA" id="ARBA00023015"/>
    </source>
</evidence>
<dbReference type="GO" id="GO:0003700">
    <property type="term" value="F:DNA-binding transcription factor activity"/>
    <property type="evidence" value="ECO:0007669"/>
    <property type="project" value="TreeGrafter"/>
</dbReference>
<comment type="caution">
    <text evidence="7">The sequence shown here is derived from an EMBL/GenBank/DDBJ whole genome shotgun (WGS) entry which is preliminary data.</text>
</comment>
<dbReference type="InterPro" id="IPR011598">
    <property type="entry name" value="bHLH_dom"/>
</dbReference>
<dbReference type="Proteomes" id="UP000886885">
    <property type="component" value="Chromosome 4A"/>
</dbReference>
<dbReference type="OrthoDB" id="690068at2759"/>
<dbReference type="SMART" id="SM00353">
    <property type="entry name" value="HLH"/>
    <property type="match status" value="1"/>
</dbReference>
<name>A0A8X8A225_POPTO</name>
<dbReference type="InterPro" id="IPR024097">
    <property type="entry name" value="bHLH_ZIP_TF"/>
</dbReference>
<keyword evidence="4" id="KW-0539">Nucleus</keyword>
<sequence>MAEFAEYLQRLGASQPLTEMMDMNMEMLKHLPELNPSILESFSIIHGFSADSFLAHQQPEFPATYNHNNLSSTSHPDILSTAPLVHSVTLNQNAFHERKRPKAMEQSTGCSKNVSPPASINITEKKKVRSLGRGKKGKNKEKEGDKSKEVIHVRAKRGQATDSHSIAERIRREKINSKLRCLQDIVPGCHKSMGMAVMLEEIINYVHSLQNQVEFLSMELAAASCSNDLKNLTESSRKAQGTNSTDDAQETQKWSIERFGEITTCFHSTWSSI</sequence>
<keyword evidence="2" id="KW-0805">Transcription regulation</keyword>
<keyword evidence="3" id="KW-0804">Transcription</keyword>
<evidence type="ECO:0000256" key="5">
    <source>
        <dbReference type="SAM" id="MobiDB-lite"/>
    </source>
</evidence>
<gene>
    <name evidence="7" type="ORF">POTOM_015546</name>
</gene>
<dbReference type="GO" id="GO:0005634">
    <property type="term" value="C:nucleus"/>
    <property type="evidence" value="ECO:0007669"/>
    <property type="project" value="UniProtKB-SubCell"/>
</dbReference>
<organism evidence="7 8">
    <name type="scientific">Populus tomentosa</name>
    <name type="common">Chinese white poplar</name>
    <dbReference type="NCBI Taxonomy" id="118781"/>
    <lineage>
        <taxon>Eukaryota</taxon>
        <taxon>Viridiplantae</taxon>
        <taxon>Streptophyta</taxon>
        <taxon>Embryophyta</taxon>
        <taxon>Tracheophyta</taxon>
        <taxon>Spermatophyta</taxon>
        <taxon>Magnoliopsida</taxon>
        <taxon>eudicotyledons</taxon>
        <taxon>Gunneridae</taxon>
        <taxon>Pentapetalae</taxon>
        <taxon>rosids</taxon>
        <taxon>fabids</taxon>
        <taxon>Malpighiales</taxon>
        <taxon>Salicaceae</taxon>
        <taxon>Saliceae</taxon>
        <taxon>Populus</taxon>
    </lineage>
</organism>
<evidence type="ECO:0000256" key="1">
    <source>
        <dbReference type="ARBA" id="ARBA00004123"/>
    </source>
</evidence>
<dbReference type="PROSITE" id="PS50888">
    <property type="entry name" value="BHLH"/>
    <property type="match status" value="1"/>
</dbReference>
<dbReference type="GO" id="GO:0046983">
    <property type="term" value="F:protein dimerization activity"/>
    <property type="evidence" value="ECO:0007669"/>
    <property type="project" value="InterPro"/>
</dbReference>
<dbReference type="FunFam" id="4.10.280.10:FF:000100">
    <property type="entry name" value="Transcription factor BEE 3"/>
    <property type="match status" value="1"/>
</dbReference>
<accession>A0A8X8A225</accession>
<protein>
    <recommendedName>
        <fullName evidence="6">BHLH domain-containing protein</fullName>
    </recommendedName>
</protein>
<dbReference type="EMBL" id="JAAWWB010000007">
    <property type="protein sequence ID" value="KAG6779175.1"/>
    <property type="molecule type" value="Genomic_DNA"/>
</dbReference>
<dbReference type="PANTHER" id="PTHR12565:SF354">
    <property type="entry name" value="BHLH DOMAIN-CONTAINING PROTEIN"/>
    <property type="match status" value="1"/>
</dbReference>
<dbReference type="PANTHER" id="PTHR12565">
    <property type="entry name" value="STEROL REGULATORY ELEMENT-BINDING PROTEIN"/>
    <property type="match status" value="1"/>
</dbReference>
<feature type="domain" description="BHLH" evidence="6">
    <location>
        <begin position="159"/>
        <end position="209"/>
    </location>
</feature>
<dbReference type="AlphaFoldDB" id="A0A8X8A225"/>
<evidence type="ECO:0000313" key="8">
    <source>
        <dbReference type="Proteomes" id="UP000886885"/>
    </source>
</evidence>
<feature type="compositionally biased region" description="Basic residues" evidence="5">
    <location>
        <begin position="126"/>
        <end position="139"/>
    </location>
</feature>
<keyword evidence="8" id="KW-1185">Reference proteome</keyword>
<evidence type="ECO:0000256" key="3">
    <source>
        <dbReference type="ARBA" id="ARBA00023163"/>
    </source>
</evidence>
<dbReference type="Pfam" id="PF00010">
    <property type="entry name" value="HLH"/>
    <property type="match status" value="1"/>
</dbReference>
<reference evidence="7" key="1">
    <citation type="journal article" date="2020" name="bioRxiv">
        <title>Hybrid origin of Populus tomentosa Carr. identified through genome sequencing and phylogenomic analysis.</title>
        <authorList>
            <person name="An X."/>
            <person name="Gao K."/>
            <person name="Chen Z."/>
            <person name="Li J."/>
            <person name="Yang X."/>
            <person name="Yang X."/>
            <person name="Zhou J."/>
            <person name="Guo T."/>
            <person name="Zhao T."/>
            <person name="Huang S."/>
            <person name="Miao D."/>
            <person name="Khan W.U."/>
            <person name="Rao P."/>
            <person name="Ye M."/>
            <person name="Lei B."/>
            <person name="Liao W."/>
            <person name="Wang J."/>
            <person name="Ji L."/>
            <person name="Li Y."/>
            <person name="Guo B."/>
            <person name="Mustafa N.S."/>
            <person name="Li S."/>
            <person name="Yun Q."/>
            <person name="Keller S.R."/>
            <person name="Mao J."/>
            <person name="Zhang R."/>
            <person name="Strauss S.H."/>
        </authorList>
    </citation>
    <scope>NUCLEOTIDE SEQUENCE</scope>
    <source>
        <strain evidence="7">GM15</strain>
        <tissue evidence="7">Leaf</tissue>
    </source>
</reference>
<evidence type="ECO:0000256" key="4">
    <source>
        <dbReference type="ARBA" id="ARBA00023242"/>
    </source>
</evidence>
<evidence type="ECO:0000313" key="7">
    <source>
        <dbReference type="EMBL" id="KAG6779175.1"/>
    </source>
</evidence>
<comment type="subcellular location">
    <subcellularLocation>
        <location evidence="1">Nucleus</location>
    </subcellularLocation>
</comment>
<feature type="region of interest" description="Disordered" evidence="5">
    <location>
        <begin position="97"/>
        <end position="148"/>
    </location>
</feature>
<proteinExistence type="predicted"/>
<feature type="compositionally biased region" description="Polar residues" evidence="5">
    <location>
        <begin position="105"/>
        <end position="122"/>
    </location>
</feature>